<reference evidence="1 2" key="1">
    <citation type="submission" date="2016-07" db="EMBL/GenBank/DDBJ databases">
        <title>Pervasive Adenine N6-methylation of Active Genes in Fungi.</title>
        <authorList>
            <consortium name="DOE Joint Genome Institute"/>
            <person name="Mondo S.J."/>
            <person name="Dannebaum R.O."/>
            <person name="Kuo R.C."/>
            <person name="Labutti K."/>
            <person name="Haridas S."/>
            <person name="Kuo A."/>
            <person name="Salamov A."/>
            <person name="Ahrendt S.R."/>
            <person name="Lipzen A."/>
            <person name="Sullivan W."/>
            <person name="Andreopoulos W.B."/>
            <person name="Clum A."/>
            <person name="Lindquist E."/>
            <person name="Daum C."/>
            <person name="Ramamoorthy G.K."/>
            <person name="Gryganskyi A."/>
            <person name="Culley D."/>
            <person name="Magnuson J.K."/>
            <person name="James T.Y."/>
            <person name="O'Malley M.A."/>
            <person name="Stajich J.E."/>
            <person name="Spatafora J.W."/>
            <person name="Visel A."/>
            <person name="Grigoriev I.V."/>
        </authorList>
    </citation>
    <scope>NUCLEOTIDE SEQUENCE [LARGE SCALE GENOMIC DNA]</scope>
    <source>
        <strain evidence="1 2">ATCC 12442</strain>
    </source>
</reference>
<sequence length="220" mass="24000">MDTQHSCWMSTVGCLSPLCAGQHPFLCDAFLGRVNGRTQNRDTCSSAILADVSAGRCYRPGARARASSAHAILGSCISRSCRDAGSVPRTHCMRALTPHTERRSSKQGIPLSNSGHAHWLLVPIHFCPLGSGHLVAILQHSSDNVVLVMSGHPHVDTGMLCILLLPSHPNIKHPLFSGHPTRGRTIRCQLGTPIVFMQKRNLPLSFYFRTCMSRSEQGET</sequence>
<evidence type="ECO:0000313" key="1">
    <source>
        <dbReference type="EMBL" id="ORX74306.1"/>
    </source>
</evidence>
<dbReference type="RefSeq" id="XP_040747517.1">
    <property type="nucleotide sequence ID" value="XM_040883378.1"/>
</dbReference>
<dbReference type="EMBL" id="MCFD01000001">
    <property type="protein sequence ID" value="ORX74306.1"/>
    <property type="molecule type" value="Genomic_DNA"/>
</dbReference>
<accession>A0A1Y1WM82</accession>
<protein>
    <submittedName>
        <fullName evidence="1">Uncharacterized protein</fullName>
    </submittedName>
</protein>
<dbReference type="Proteomes" id="UP000193922">
    <property type="component" value="Unassembled WGS sequence"/>
</dbReference>
<comment type="caution">
    <text evidence="1">The sequence shown here is derived from an EMBL/GenBank/DDBJ whole genome shotgun (WGS) entry which is preliminary data.</text>
</comment>
<keyword evidence="2" id="KW-1185">Reference proteome</keyword>
<name>A0A1Y1WM82_9FUNG</name>
<dbReference type="GeneID" id="63800026"/>
<gene>
    <name evidence="1" type="ORF">DL89DRAFT_13642</name>
</gene>
<dbReference type="AlphaFoldDB" id="A0A1Y1WM82"/>
<evidence type="ECO:0000313" key="2">
    <source>
        <dbReference type="Proteomes" id="UP000193922"/>
    </source>
</evidence>
<proteinExistence type="predicted"/>
<organism evidence="1 2">
    <name type="scientific">Linderina pennispora</name>
    <dbReference type="NCBI Taxonomy" id="61395"/>
    <lineage>
        <taxon>Eukaryota</taxon>
        <taxon>Fungi</taxon>
        <taxon>Fungi incertae sedis</taxon>
        <taxon>Zoopagomycota</taxon>
        <taxon>Kickxellomycotina</taxon>
        <taxon>Kickxellomycetes</taxon>
        <taxon>Kickxellales</taxon>
        <taxon>Kickxellaceae</taxon>
        <taxon>Linderina</taxon>
    </lineage>
</organism>